<dbReference type="EMBL" id="JAUSVB010000006">
    <property type="protein sequence ID" value="MDQ0375551.1"/>
    <property type="molecule type" value="Genomic_DNA"/>
</dbReference>
<keyword evidence="3 4" id="KW-0378">Hydrolase</keyword>
<dbReference type="InterPro" id="IPR020084">
    <property type="entry name" value="NUDIX_hydrolase_CS"/>
</dbReference>
<dbReference type="PRINTS" id="PR00502">
    <property type="entry name" value="NUDIXFAMILY"/>
</dbReference>
<dbReference type="PANTHER" id="PTHR43046:SF14">
    <property type="entry name" value="MUTT_NUDIX FAMILY PROTEIN"/>
    <property type="match status" value="1"/>
</dbReference>
<reference evidence="6 7" key="1">
    <citation type="submission" date="2023-07" db="EMBL/GenBank/DDBJ databases">
        <title>Sorghum-associated microbial communities from plants grown in Nebraska, USA.</title>
        <authorList>
            <person name="Schachtman D."/>
        </authorList>
    </citation>
    <scope>NUCLEOTIDE SEQUENCE [LARGE SCALE GENOMIC DNA]</scope>
    <source>
        <strain evidence="6 7">BE332</strain>
    </source>
</reference>
<evidence type="ECO:0000313" key="7">
    <source>
        <dbReference type="Proteomes" id="UP001239626"/>
    </source>
</evidence>
<keyword evidence="6" id="KW-0413">Isomerase</keyword>
<sequence>MTGAELWDLTDEDGTRTGEVVRRGAASWPTGRFHVVVATCVVRADGRVLMTRRAAGRDFPLAWEFPGGSALAGETSRQAAAREVTEETGLAVSEPVFALVGRFTEATALVYLYVALVPGVPELVVDPVEVHEAEWVTVGEAEERFAAGEMAAPWVDRLAALWPDARNAVLSAVRD</sequence>
<dbReference type="InterPro" id="IPR020476">
    <property type="entry name" value="Nudix_hydrolase"/>
</dbReference>
<name>A0ABU0EJT7_9CELL</name>
<dbReference type="PROSITE" id="PS00893">
    <property type="entry name" value="NUDIX_BOX"/>
    <property type="match status" value="1"/>
</dbReference>
<proteinExistence type="inferred from homology"/>
<organism evidence="6 7">
    <name type="scientific">Cellulomonas humilata</name>
    <dbReference type="NCBI Taxonomy" id="144055"/>
    <lineage>
        <taxon>Bacteria</taxon>
        <taxon>Bacillati</taxon>
        <taxon>Actinomycetota</taxon>
        <taxon>Actinomycetes</taxon>
        <taxon>Micrococcales</taxon>
        <taxon>Cellulomonadaceae</taxon>
        <taxon>Cellulomonas</taxon>
    </lineage>
</organism>
<evidence type="ECO:0000256" key="2">
    <source>
        <dbReference type="ARBA" id="ARBA00005582"/>
    </source>
</evidence>
<dbReference type="PANTHER" id="PTHR43046">
    <property type="entry name" value="GDP-MANNOSE MANNOSYL HYDROLASE"/>
    <property type="match status" value="1"/>
</dbReference>
<evidence type="ECO:0000256" key="3">
    <source>
        <dbReference type="ARBA" id="ARBA00022801"/>
    </source>
</evidence>
<evidence type="ECO:0000256" key="1">
    <source>
        <dbReference type="ARBA" id="ARBA00001946"/>
    </source>
</evidence>
<feature type="domain" description="Nudix hydrolase" evidence="5">
    <location>
        <begin position="32"/>
        <end position="158"/>
    </location>
</feature>
<protein>
    <submittedName>
        <fullName evidence="6">Isopentenyl-diphosphate delta-isomerase</fullName>
        <ecNumber evidence="6">5.3.3.2</ecNumber>
    </submittedName>
</protein>
<dbReference type="Gene3D" id="3.90.79.10">
    <property type="entry name" value="Nucleoside Triphosphate Pyrophosphohydrolase"/>
    <property type="match status" value="1"/>
</dbReference>
<keyword evidence="7" id="KW-1185">Reference proteome</keyword>
<evidence type="ECO:0000313" key="6">
    <source>
        <dbReference type="EMBL" id="MDQ0375551.1"/>
    </source>
</evidence>
<evidence type="ECO:0000259" key="5">
    <source>
        <dbReference type="PROSITE" id="PS51462"/>
    </source>
</evidence>
<dbReference type="RefSeq" id="WP_307494352.1">
    <property type="nucleotide sequence ID" value="NZ_JAUSVB010000006.1"/>
</dbReference>
<dbReference type="GO" id="GO:0004452">
    <property type="term" value="F:isopentenyl-diphosphate delta-isomerase activity"/>
    <property type="evidence" value="ECO:0007669"/>
    <property type="project" value="UniProtKB-EC"/>
</dbReference>
<dbReference type="Proteomes" id="UP001239626">
    <property type="component" value="Unassembled WGS sequence"/>
</dbReference>
<dbReference type="PROSITE" id="PS51462">
    <property type="entry name" value="NUDIX"/>
    <property type="match status" value="1"/>
</dbReference>
<dbReference type="EC" id="5.3.3.2" evidence="6"/>
<dbReference type="Pfam" id="PF00293">
    <property type="entry name" value="NUDIX"/>
    <property type="match status" value="1"/>
</dbReference>
<dbReference type="InterPro" id="IPR000086">
    <property type="entry name" value="NUDIX_hydrolase_dom"/>
</dbReference>
<gene>
    <name evidence="6" type="ORF">J2X26_003889</name>
</gene>
<dbReference type="InterPro" id="IPR015797">
    <property type="entry name" value="NUDIX_hydrolase-like_dom_sf"/>
</dbReference>
<dbReference type="SUPFAM" id="SSF55811">
    <property type="entry name" value="Nudix"/>
    <property type="match status" value="1"/>
</dbReference>
<comment type="similarity">
    <text evidence="2 4">Belongs to the Nudix hydrolase family.</text>
</comment>
<comment type="caution">
    <text evidence="6">The sequence shown here is derived from an EMBL/GenBank/DDBJ whole genome shotgun (WGS) entry which is preliminary data.</text>
</comment>
<accession>A0ABU0EJT7</accession>
<evidence type="ECO:0000256" key="4">
    <source>
        <dbReference type="RuleBase" id="RU003476"/>
    </source>
</evidence>
<comment type="cofactor">
    <cofactor evidence="1">
        <name>Mg(2+)</name>
        <dbReference type="ChEBI" id="CHEBI:18420"/>
    </cofactor>
</comment>